<evidence type="ECO:0000313" key="3">
    <source>
        <dbReference type="EMBL" id="RXZ35170.1"/>
    </source>
</evidence>
<dbReference type="InterPro" id="IPR058531">
    <property type="entry name" value="Baseplate_J_M"/>
</dbReference>
<dbReference type="OrthoDB" id="9793802at2"/>
<dbReference type="Proteomes" id="UP000292347">
    <property type="component" value="Unassembled WGS sequence"/>
</dbReference>
<name>A0A4Q2J0I9_9SPHN</name>
<dbReference type="Pfam" id="PF26079">
    <property type="entry name" value="Baseplate_J_C"/>
    <property type="match status" value="1"/>
</dbReference>
<organism evidence="3 4">
    <name type="scientific">Sphingomonas desiccabilis</name>
    <dbReference type="NCBI Taxonomy" id="429134"/>
    <lineage>
        <taxon>Bacteria</taxon>
        <taxon>Pseudomonadati</taxon>
        <taxon>Pseudomonadota</taxon>
        <taxon>Alphaproteobacteria</taxon>
        <taxon>Sphingomonadales</taxon>
        <taxon>Sphingomonadaceae</taxon>
        <taxon>Sphingomonas</taxon>
    </lineage>
</organism>
<dbReference type="Pfam" id="PF26078">
    <property type="entry name" value="Baseplate_J_M"/>
    <property type="match status" value="1"/>
</dbReference>
<accession>A0A4Q2J0I9</accession>
<evidence type="ECO:0000259" key="1">
    <source>
        <dbReference type="Pfam" id="PF26078"/>
    </source>
</evidence>
<dbReference type="PANTHER" id="PTHR35862:SF1">
    <property type="entry name" value="FELS-2 PROPHAGE PROTEIN"/>
    <property type="match status" value="1"/>
</dbReference>
<dbReference type="InterPro" id="IPR052726">
    <property type="entry name" value="Phage_Baseplate_Hub"/>
</dbReference>
<comment type="caution">
    <text evidence="3">The sequence shown here is derived from an EMBL/GenBank/DDBJ whole genome shotgun (WGS) entry which is preliminary data.</text>
</comment>
<keyword evidence="4" id="KW-1185">Reference proteome</keyword>
<dbReference type="AlphaFoldDB" id="A0A4Q2J0I9"/>
<dbReference type="PANTHER" id="PTHR35862">
    <property type="entry name" value="FELS-2 PROPHAGE PROTEIN"/>
    <property type="match status" value="1"/>
</dbReference>
<dbReference type="InterPro" id="IPR058530">
    <property type="entry name" value="Baseplate_J-like_C"/>
</dbReference>
<evidence type="ECO:0000259" key="2">
    <source>
        <dbReference type="Pfam" id="PF26079"/>
    </source>
</evidence>
<evidence type="ECO:0000313" key="4">
    <source>
        <dbReference type="Proteomes" id="UP000292347"/>
    </source>
</evidence>
<gene>
    <name evidence="3" type="ORF">EO081_05915</name>
</gene>
<feature type="domain" description="Baseplate J-like C-terminal" evidence="2">
    <location>
        <begin position="202"/>
        <end position="280"/>
    </location>
</feature>
<reference evidence="3 4" key="1">
    <citation type="submission" date="2019-01" db="EMBL/GenBank/DDBJ databases">
        <title>Sphingomonas mucosissima sp. nov. and Sphingomonas desiccabilis sp. nov., from biological soil crusts in the Colorado Plateau, USA.</title>
        <authorList>
            <person name="Zhu D."/>
        </authorList>
    </citation>
    <scope>NUCLEOTIDE SEQUENCE [LARGE SCALE GENOMIC DNA]</scope>
    <source>
        <strain evidence="3 4">CP1D</strain>
    </source>
</reference>
<dbReference type="InterPro" id="IPR014507">
    <property type="entry name" value="Baseplate_assembly_J_pred"/>
</dbReference>
<dbReference type="RefSeq" id="WP_129340945.1">
    <property type="nucleotide sequence ID" value="NZ_JACIDD010000001.1"/>
</dbReference>
<dbReference type="PIRSF" id="PIRSF020481">
    <property type="entry name" value="BAP"/>
    <property type="match status" value="1"/>
</dbReference>
<sequence length="287" mass="30475">MSTAPASSNAIDLSRFPAPTIVEQLTFEQILAELVESLRARLPAFDALVESDPVVKLLQVVAYRELLLRQGANDAARQLMVAYALGANLDHLAALVGVTRLPNEADDTLRQRAVLGPEGFSVAGPELAYIYHAKSADPGVLDASAISPAPGEVRVTVLSREGDGAASAALLDAVRERVNAREVRPLGDLVTVASAEIRTFAVHATLYTFAGPDRSLVLTAAREQLDRYLAECRLLGRDVTMSGLYAALTVPGVQRVVLAAPTADVVCDYTQAAWCTDIVIAHGGYDA</sequence>
<protein>
    <submittedName>
        <fullName evidence="3">Baseplate assembly protein</fullName>
    </submittedName>
</protein>
<proteinExistence type="predicted"/>
<feature type="domain" description="Baseplate J-like central" evidence="1">
    <location>
        <begin position="122"/>
        <end position="193"/>
    </location>
</feature>
<dbReference type="EMBL" id="SDPT01000001">
    <property type="protein sequence ID" value="RXZ35170.1"/>
    <property type="molecule type" value="Genomic_DNA"/>
</dbReference>